<evidence type="ECO:0000313" key="5">
    <source>
        <dbReference type="EMBL" id="MBI1626808.1"/>
    </source>
</evidence>
<sequence length="341" mass="37704">MASLVRAACLTNYEAVATASGLNCTRMLFDAGLSPGVLDEPDLMIPVDKVGRLLQASAMQSGNESFALCMARSRLLSNMGPVGLLIRDQETLRDSLNLLVRHLTFLNGAMTLEVDEQADTVLIRELLLAGRAHEPTRQRVELALGVIVRAIRQLIGRDWQPRRVCFEHAAPKDLSMHHLVFGPRVEFNQEFNCIICAKSDLDTRNEFADPAMARYAQKLLDTATPANDETVLDDVRRTIVLLLPSGRCSIEKVSEHLGVVPRTIQRRLTKKEQSFSSLMNDIRKELAARYVFETNRSLTEVAELLGFTAPSSFSRWYLSQFGCSAKDSRAKAQTGGVGGAA</sequence>
<dbReference type="SUPFAM" id="SSF46689">
    <property type="entry name" value="Homeodomain-like"/>
    <property type="match status" value="1"/>
</dbReference>
<evidence type="ECO:0000256" key="2">
    <source>
        <dbReference type="ARBA" id="ARBA00023125"/>
    </source>
</evidence>
<proteinExistence type="predicted"/>
<dbReference type="Proteomes" id="UP000530032">
    <property type="component" value="Unassembled WGS sequence"/>
</dbReference>
<feature type="domain" description="HTH araC/xylS-type" evidence="4">
    <location>
        <begin position="233"/>
        <end position="331"/>
    </location>
</feature>
<keyword evidence="1" id="KW-0805">Transcription regulation</keyword>
<evidence type="ECO:0000256" key="1">
    <source>
        <dbReference type="ARBA" id="ARBA00023015"/>
    </source>
</evidence>
<protein>
    <submittedName>
        <fullName evidence="5">AraC family transcriptional regulator</fullName>
    </submittedName>
</protein>
<name>A0A843BGT7_9BURK</name>
<dbReference type="RefSeq" id="WP_198462166.1">
    <property type="nucleotide sequence ID" value="NZ_JABBCQ020000025.1"/>
</dbReference>
<keyword evidence="6" id="KW-1185">Reference proteome</keyword>
<dbReference type="Pfam" id="PF12833">
    <property type="entry name" value="HTH_18"/>
    <property type="match status" value="1"/>
</dbReference>
<gene>
    <name evidence="5" type="ORF">HF327_020230</name>
</gene>
<dbReference type="GO" id="GO:0005829">
    <property type="term" value="C:cytosol"/>
    <property type="evidence" value="ECO:0007669"/>
    <property type="project" value="TreeGrafter"/>
</dbReference>
<keyword evidence="3" id="KW-0804">Transcription</keyword>
<accession>A0A843BGT7</accession>
<dbReference type="InterPro" id="IPR018060">
    <property type="entry name" value="HTH_AraC"/>
</dbReference>
<dbReference type="GO" id="GO:0000976">
    <property type="term" value="F:transcription cis-regulatory region binding"/>
    <property type="evidence" value="ECO:0007669"/>
    <property type="project" value="TreeGrafter"/>
</dbReference>
<evidence type="ECO:0000313" key="6">
    <source>
        <dbReference type="Proteomes" id="UP000530032"/>
    </source>
</evidence>
<dbReference type="AlphaFoldDB" id="A0A843BGT7"/>
<dbReference type="PANTHER" id="PTHR47894">
    <property type="entry name" value="HTH-TYPE TRANSCRIPTIONAL REGULATOR GADX"/>
    <property type="match status" value="1"/>
</dbReference>
<evidence type="ECO:0000256" key="3">
    <source>
        <dbReference type="ARBA" id="ARBA00023163"/>
    </source>
</evidence>
<reference evidence="5" key="1">
    <citation type="submission" date="2020-12" db="EMBL/GenBank/DDBJ databases">
        <title>Comamonas sp. nov., isolated from stream water.</title>
        <authorList>
            <person name="Park K.-H."/>
        </authorList>
    </citation>
    <scope>NUCLEOTIDE SEQUENCE</scope>
    <source>
        <strain evidence="5">EJ-4</strain>
    </source>
</reference>
<evidence type="ECO:0000259" key="4">
    <source>
        <dbReference type="PROSITE" id="PS01124"/>
    </source>
</evidence>
<comment type="caution">
    <text evidence="5">The sequence shown here is derived from an EMBL/GenBank/DDBJ whole genome shotgun (WGS) entry which is preliminary data.</text>
</comment>
<dbReference type="GO" id="GO:0003700">
    <property type="term" value="F:DNA-binding transcription factor activity"/>
    <property type="evidence" value="ECO:0007669"/>
    <property type="project" value="InterPro"/>
</dbReference>
<organism evidence="5 6">
    <name type="scientific">Comamonas suwonensis</name>
    <dbReference type="NCBI Taxonomy" id="2606214"/>
    <lineage>
        <taxon>Bacteria</taxon>
        <taxon>Pseudomonadati</taxon>
        <taxon>Pseudomonadota</taxon>
        <taxon>Betaproteobacteria</taxon>
        <taxon>Burkholderiales</taxon>
        <taxon>Comamonadaceae</taxon>
        <taxon>Comamonas</taxon>
    </lineage>
</organism>
<dbReference type="SMART" id="SM00342">
    <property type="entry name" value="HTH_ARAC"/>
    <property type="match status" value="1"/>
</dbReference>
<dbReference type="PROSITE" id="PS01124">
    <property type="entry name" value="HTH_ARAC_FAMILY_2"/>
    <property type="match status" value="1"/>
</dbReference>
<dbReference type="InterPro" id="IPR009057">
    <property type="entry name" value="Homeodomain-like_sf"/>
</dbReference>
<dbReference type="PANTHER" id="PTHR47894:SF4">
    <property type="entry name" value="HTH-TYPE TRANSCRIPTIONAL REGULATOR GADX"/>
    <property type="match status" value="1"/>
</dbReference>
<dbReference type="EMBL" id="JABBCQ020000025">
    <property type="protein sequence ID" value="MBI1626808.1"/>
    <property type="molecule type" value="Genomic_DNA"/>
</dbReference>
<dbReference type="Gene3D" id="1.10.10.60">
    <property type="entry name" value="Homeodomain-like"/>
    <property type="match status" value="1"/>
</dbReference>
<keyword evidence="2" id="KW-0238">DNA-binding</keyword>
<dbReference type="InterPro" id="IPR032687">
    <property type="entry name" value="AraC-type_N"/>
</dbReference>
<dbReference type="Pfam" id="PF12625">
    <property type="entry name" value="Arabinose_bd"/>
    <property type="match status" value="1"/>
</dbReference>